<dbReference type="InterPro" id="IPR006357">
    <property type="entry name" value="HAD-SF_hydro_IIA"/>
</dbReference>
<dbReference type="SUPFAM" id="SSF56784">
    <property type="entry name" value="HAD-like"/>
    <property type="match status" value="1"/>
</dbReference>
<protein>
    <submittedName>
        <fullName evidence="1">Hydrolase (HAD superfamily)</fullName>
    </submittedName>
</protein>
<dbReference type="Gene3D" id="3.40.50.1000">
    <property type="entry name" value="HAD superfamily/HAD-like"/>
    <property type="match status" value="2"/>
</dbReference>
<dbReference type="EMBL" id="CP018191">
    <property type="protein sequence ID" value="APH55196.1"/>
    <property type="molecule type" value="Genomic_DNA"/>
</dbReference>
<dbReference type="Proteomes" id="UP000182373">
    <property type="component" value="Chromosome"/>
</dbReference>
<dbReference type="InterPro" id="IPR006356">
    <property type="entry name" value="HAD-SF_hydro_IIA_hyp3"/>
</dbReference>
<evidence type="ECO:0000313" key="1">
    <source>
        <dbReference type="EMBL" id="APH55196.1"/>
    </source>
</evidence>
<dbReference type="RefSeq" id="WP_072573030.1">
    <property type="nucleotide sequence ID" value="NZ_CP018191.1"/>
</dbReference>
<dbReference type="PANTHER" id="PTHR19288:SF90">
    <property type="entry name" value="OS08G0542600 PROTEIN"/>
    <property type="match status" value="1"/>
</dbReference>
<dbReference type="Pfam" id="PF13344">
    <property type="entry name" value="Hydrolase_6"/>
    <property type="match status" value="1"/>
</dbReference>
<accession>A0AAC9KAW6</accession>
<organism evidence="1 2">
    <name type="scientific">Granulibacter bethesdensis</name>
    <dbReference type="NCBI Taxonomy" id="364410"/>
    <lineage>
        <taxon>Bacteria</taxon>
        <taxon>Pseudomonadati</taxon>
        <taxon>Pseudomonadota</taxon>
        <taxon>Alphaproteobacteria</taxon>
        <taxon>Acetobacterales</taxon>
        <taxon>Acetobacteraceae</taxon>
        <taxon>Granulibacter</taxon>
    </lineage>
</organism>
<gene>
    <name evidence="1" type="ORF">GbCGDNIH9_1880</name>
</gene>
<dbReference type="NCBIfam" id="TIGR01459">
    <property type="entry name" value="HAD-SF-IIA-hyp4"/>
    <property type="match status" value="1"/>
</dbReference>
<proteinExistence type="predicted"/>
<dbReference type="NCBIfam" id="TIGR01460">
    <property type="entry name" value="HAD-SF-IIA"/>
    <property type="match status" value="1"/>
</dbReference>
<sequence length="288" mass="30655">MTIPLDGIAPLAERYQGFIVDLWGVIHDGMAPYPGALEALSRLKQAGKRVVLLSNAPRRAASAAAALRVLGVEDGLYDGIVTSGEVTYDLLVTRRDPFFASLGRRVYHLGPERDRNLLEGSGLDPVSSPAQAEFCLNTGPDDHRDPTSLEPFEAELAACFEAGLPMVCANPDMKVIKGGVAILCAGALARRYTEIGGIVRSVGKPDATVYEPVMTALGCERKDTVAIGDSLATDMAGARAAGLDACWILGGIHWQEAAAHSHGPQEGAVSILRQAEHAPHYMAARFIW</sequence>
<dbReference type="InterPro" id="IPR036412">
    <property type="entry name" value="HAD-like_sf"/>
</dbReference>
<keyword evidence="1" id="KW-0378">Hydrolase</keyword>
<dbReference type="PANTHER" id="PTHR19288">
    <property type="entry name" value="4-NITROPHENYLPHOSPHATASE-RELATED"/>
    <property type="match status" value="1"/>
</dbReference>
<dbReference type="CDD" id="cd07525">
    <property type="entry name" value="HAD_like"/>
    <property type="match status" value="1"/>
</dbReference>
<dbReference type="GO" id="GO:0005737">
    <property type="term" value="C:cytoplasm"/>
    <property type="evidence" value="ECO:0007669"/>
    <property type="project" value="TreeGrafter"/>
</dbReference>
<reference evidence="2" key="1">
    <citation type="submission" date="2016-11" db="EMBL/GenBank/DDBJ databases">
        <title>Comparative genomic and phenotypic analysis of Granulibacter bethesdensis clinical isolates from patients with chronic granulomatous disease.</title>
        <authorList>
            <person name="Zarember K.A."/>
            <person name="Porcella S.F."/>
            <person name="Chu J."/>
            <person name="Ding L."/>
            <person name="Dahlstrom E."/>
            <person name="Barbian K."/>
            <person name="Martens C."/>
            <person name="Sykora L."/>
            <person name="Kramer S."/>
            <person name="Pettinato A.M."/>
            <person name="Hong H."/>
            <person name="Wald G."/>
            <person name="Berg L.J."/>
            <person name="Rogge L.S."/>
            <person name="Greenberg D.E."/>
            <person name="Falcone E.L."/>
            <person name="Neves J.F."/>
            <person name="Simoes M.J."/>
            <person name="Casal M."/>
            <person name="Rodriguez-Lopez F.C."/>
            <person name="Zelazny A."/>
            <person name="Gallin J.I."/>
            <person name="Holland S.M."/>
        </authorList>
    </citation>
    <scope>NUCLEOTIDE SEQUENCE [LARGE SCALE GENOMIC DNA]</scope>
    <source>
        <strain evidence="2">NIH9.1</strain>
    </source>
</reference>
<evidence type="ECO:0000313" key="2">
    <source>
        <dbReference type="Proteomes" id="UP000182373"/>
    </source>
</evidence>
<dbReference type="InterPro" id="IPR023214">
    <property type="entry name" value="HAD_sf"/>
</dbReference>
<name>A0AAC9KAW6_9PROT</name>
<dbReference type="Pfam" id="PF13242">
    <property type="entry name" value="Hydrolase_like"/>
    <property type="match status" value="1"/>
</dbReference>
<dbReference type="GO" id="GO:0016791">
    <property type="term" value="F:phosphatase activity"/>
    <property type="evidence" value="ECO:0007669"/>
    <property type="project" value="TreeGrafter"/>
</dbReference>
<dbReference type="AlphaFoldDB" id="A0AAC9KAW6"/>